<organism evidence="2">
    <name type="scientific">marine sediment metagenome</name>
    <dbReference type="NCBI Taxonomy" id="412755"/>
    <lineage>
        <taxon>unclassified sequences</taxon>
        <taxon>metagenomes</taxon>
        <taxon>ecological metagenomes</taxon>
    </lineage>
</organism>
<comment type="caution">
    <text evidence="2">The sequence shown here is derived from an EMBL/GenBank/DDBJ whole genome shotgun (WGS) entry which is preliminary data.</text>
</comment>
<dbReference type="EMBL" id="LAZR01000191">
    <property type="protein sequence ID" value="KKN83043.1"/>
    <property type="molecule type" value="Genomic_DNA"/>
</dbReference>
<evidence type="ECO:0000256" key="1">
    <source>
        <dbReference type="SAM" id="Phobius"/>
    </source>
</evidence>
<feature type="transmembrane region" description="Helical" evidence="1">
    <location>
        <begin position="58"/>
        <end position="78"/>
    </location>
</feature>
<proteinExistence type="predicted"/>
<feature type="transmembrane region" description="Helical" evidence="1">
    <location>
        <begin position="147"/>
        <end position="170"/>
    </location>
</feature>
<evidence type="ECO:0008006" key="3">
    <source>
        <dbReference type="Google" id="ProtNLM"/>
    </source>
</evidence>
<name>A0A0F9WVS1_9ZZZZ</name>
<accession>A0A0F9WVS1</accession>
<sequence length="173" mass="19826">MMLVALLLMVSLPIGFLILYIEGANRKPDYLLFIFSGIIIVFLASIFNWMFLFPFVELQHLWIAIVEETLKISLFYMVSNKMKSDKIVEIGLSFALWENILYAFAINSPIAFLDYWQIAIIRLPATILHFALALMVINIAKQKDNRLWLLLPIAHWLGNLLILSLPPIAFATG</sequence>
<reference evidence="2" key="1">
    <citation type="journal article" date="2015" name="Nature">
        <title>Complex archaea that bridge the gap between prokaryotes and eukaryotes.</title>
        <authorList>
            <person name="Spang A."/>
            <person name="Saw J.H."/>
            <person name="Jorgensen S.L."/>
            <person name="Zaremba-Niedzwiedzka K."/>
            <person name="Martijn J."/>
            <person name="Lind A.E."/>
            <person name="van Eijk R."/>
            <person name="Schleper C."/>
            <person name="Guy L."/>
            <person name="Ettema T.J."/>
        </authorList>
    </citation>
    <scope>NUCLEOTIDE SEQUENCE</scope>
</reference>
<feature type="transmembrane region" description="Helical" evidence="1">
    <location>
        <begin position="119"/>
        <end position="140"/>
    </location>
</feature>
<feature type="transmembrane region" description="Helical" evidence="1">
    <location>
        <begin position="30"/>
        <end position="52"/>
    </location>
</feature>
<evidence type="ECO:0000313" key="2">
    <source>
        <dbReference type="EMBL" id="KKN83043.1"/>
    </source>
</evidence>
<keyword evidence="1" id="KW-1133">Transmembrane helix</keyword>
<keyword evidence="1" id="KW-0812">Transmembrane</keyword>
<feature type="transmembrane region" description="Helical" evidence="1">
    <location>
        <begin position="6"/>
        <end position="23"/>
    </location>
</feature>
<protein>
    <recommendedName>
        <fullName evidence="3">PrsW family intramembrane metalloprotease</fullName>
    </recommendedName>
</protein>
<keyword evidence="1" id="KW-0472">Membrane</keyword>
<gene>
    <name evidence="2" type="ORF">LCGC14_0303090</name>
</gene>
<dbReference type="AlphaFoldDB" id="A0A0F9WVS1"/>
<feature type="transmembrane region" description="Helical" evidence="1">
    <location>
        <begin position="90"/>
        <end position="113"/>
    </location>
</feature>